<organism evidence="7 8">
    <name type="scientific">Anaeramoeba flamelloides</name>
    <dbReference type="NCBI Taxonomy" id="1746091"/>
    <lineage>
        <taxon>Eukaryota</taxon>
        <taxon>Metamonada</taxon>
        <taxon>Anaeramoebidae</taxon>
        <taxon>Anaeramoeba</taxon>
    </lineage>
</organism>
<dbReference type="EMBL" id="JAOAOG010000133">
    <property type="protein sequence ID" value="KAJ6246453.1"/>
    <property type="molecule type" value="Genomic_DNA"/>
</dbReference>
<evidence type="ECO:0000313" key="8">
    <source>
        <dbReference type="Proteomes" id="UP001150062"/>
    </source>
</evidence>
<accession>A0ABQ8YPB3</accession>
<comment type="pathway">
    <text evidence="5">Pyrimidine metabolism; CTP biosynthesis via salvage pathway; CTP from cytidine: step 1/3.</text>
</comment>
<reference evidence="7" key="1">
    <citation type="submission" date="2022-08" db="EMBL/GenBank/DDBJ databases">
        <title>Novel sulfate-reducing endosymbionts in the free-living metamonad Anaeramoeba.</title>
        <authorList>
            <person name="Jerlstrom-Hultqvist J."/>
            <person name="Cepicka I."/>
            <person name="Gallot-Lavallee L."/>
            <person name="Salas-Leiva D."/>
            <person name="Curtis B.A."/>
            <person name="Zahonova K."/>
            <person name="Pipaliya S."/>
            <person name="Dacks J."/>
            <person name="Roger A.J."/>
        </authorList>
    </citation>
    <scope>NUCLEOTIDE SEQUENCE</scope>
    <source>
        <strain evidence="7">Schooner1</strain>
    </source>
</reference>
<evidence type="ECO:0000256" key="1">
    <source>
        <dbReference type="ARBA" id="ARBA00004690"/>
    </source>
</evidence>
<keyword evidence="8" id="KW-1185">Reference proteome</keyword>
<keyword evidence="5" id="KW-0067">ATP-binding</keyword>
<gene>
    <name evidence="7" type="ORF">M0813_19119</name>
</gene>
<dbReference type="CDD" id="cd02023">
    <property type="entry name" value="UMPK"/>
    <property type="match status" value="1"/>
</dbReference>
<dbReference type="Proteomes" id="UP001150062">
    <property type="component" value="Unassembled WGS sequence"/>
</dbReference>
<dbReference type="PANTHER" id="PTHR10285">
    <property type="entry name" value="URIDINE KINASE"/>
    <property type="match status" value="1"/>
</dbReference>
<dbReference type="InterPro" id="IPR000764">
    <property type="entry name" value="Uridine_kinase-like"/>
</dbReference>
<evidence type="ECO:0000256" key="2">
    <source>
        <dbReference type="ARBA" id="ARBA00022679"/>
    </source>
</evidence>
<proteinExistence type="inferred from homology"/>
<name>A0ABQ8YPB3_9EUKA</name>
<keyword evidence="4 5" id="KW-0418">Kinase</keyword>
<comment type="similarity">
    <text evidence="5">Belongs to the uridine kinase family.</text>
</comment>
<evidence type="ECO:0000259" key="6">
    <source>
        <dbReference type="Pfam" id="PF00485"/>
    </source>
</evidence>
<sequence>MTSLPNQNYLPSQLEMMFNKETKPFVKPETLLIGVCGGSASGKTSVCREIIKQLKGKKVDIIAQDWFYKPLTEEQRKDCGNYNFDSPLAIDLDLLTEKLRELKQGKVIQCPDYDFVTHSRTKKTHQVSGDVILIEGIFTFETKELRDLYDMKIFVDVDSDIRLSRRILRDTSERGRTLKGVIEQYLRFVKPGFESFVVPKRKFADVIILRGASNKVAIDLLLERIKVELRNHEIGKKQLKFNSKSTYTLENLTIPTFKKVSIKN</sequence>
<evidence type="ECO:0000313" key="7">
    <source>
        <dbReference type="EMBL" id="KAJ6246453.1"/>
    </source>
</evidence>
<keyword evidence="2 5" id="KW-0808">Transferase</keyword>
<comment type="catalytic activity">
    <reaction evidence="5">
        <text>cytidine + ATP = CMP + ADP + H(+)</text>
        <dbReference type="Rhea" id="RHEA:24674"/>
        <dbReference type="ChEBI" id="CHEBI:15378"/>
        <dbReference type="ChEBI" id="CHEBI:17562"/>
        <dbReference type="ChEBI" id="CHEBI:30616"/>
        <dbReference type="ChEBI" id="CHEBI:60377"/>
        <dbReference type="ChEBI" id="CHEBI:456216"/>
        <dbReference type="EC" id="2.7.1.48"/>
    </reaction>
</comment>
<dbReference type="GO" id="GO:0016301">
    <property type="term" value="F:kinase activity"/>
    <property type="evidence" value="ECO:0007669"/>
    <property type="project" value="UniProtKB-KW"/>
</dbReference>
<evidence type="ECO:0000256" key="4">
    <source>
        <dbReference type="ARBA" id="ARBA00022777"/>
    </source>
</evidence>
<dbReference type="Pfam" id="PF00485">
    <property type="entry name" value="PRK"/>
    <property type="match status" value="1"/>
</dbReference>
<keyword evidence="3 5" id="KW-0547">Nucleotide-binding</keyword>
<dbReference type="PRINTS" id="PR00988">
    <property type="entry name" value="URIDINKINASE"/>
</dbReference>
<dbReference type="NCBIfam" id="NF004018">
    <property type="entry name" value="PRK05480.1"/>
    <property type="match status" value="1"/>
</dbReference>
<dbReference type="NCBIfam" id="TIGR00235">
    <property type="entry name" value="udk"/>
    <property type="match status" value="1"/>
</dbReference>
<comment type="catalytic activity">
    <reaction evidence="5">
        <text>uridine + ATP = UMP + ADP + H(+)</text>
        <dbReference type="Rhea" id="RHEA:16825"/>
        <dbReference type="ChEBI" id="CHEBI:15378"/>
        <dbReference type="ChEBI" id="CHEBI:16704"/>
        <dbReference type="ChEBI" id="CHEBI:30616"/>
        <dbReference type="ChEBI" id="CHEBI:57865"/>
        <dbReference type="ChEBI" id="CHEBI:456216"/>
        <dbReference type="EC" id="2.7.1.48"/>
    </reaction>
</comment>
<comment type="pathway">
    <text evidence="1 5">Pyrimidine metabolism; UMP biosynthesis via salvage pathway; UMP from uridine: step 1/1.</text>
</comment>
<dbReference type="EC" id="2.7.1.48" evidence="5"/>
<protein>
    <recommendedName>
        <fullName evidence="5">Uridine kinase</fullName>
        <ecNumber evidence="5">2.7.1.48</ecNumber>
    </recommendedName>
</protein>
<dbReference type="Gene3D" id="3.40.50.300">
    <property type="entry name" value="P-loop containing nucleotide triphosphate hydrolases"/>
    <property type="match status" value="1"/>
</dbReference>
<dbReference type="SUPFAM" id="SSF52540">
    <property type="entry name" value="P-loop containing nucleoside triphosphate hydrolases"/>
    <property type="match status" value="1"/>
</dbReference>
<dbReference type="InterPro" id="IPR027417">
    <property type="entry name" value="P-loop_NTPase"/>
</dbReference>
<evidence type="ECO:0000256" key="5">
    <source>
        <dbReference type="RuleBase" id="RU003825"/>
    </source>
</evidence>
<evidence type="ECO:0000256" key="3">
    <source>
        <dbReference type="ARBA" id="ARBA00022741"/>
    </source>
</evidence>
<comment type="caution">
    <text evidence="7">The sequence shown here is derived from an EMBL/GenBank/DDBJ whole genome shotgun (WGS) entry which is preliminary data.</text>
</comment>
<feature type="domain" description="Phosphoribulokinase/uridine kinase" evidence="6">
    <location>
        <begin position="32"/>
        <end position="217"/>
    </location>
</feature>
<dbReference type="InterPro" id="IPR006083">
    <property type="entry name" value="PRK/URK"/>
</dbReference>